<proteinExistence type="predicted"/>
<dbReference type="InterPro" id="IPR010281">
    <property type="entry name" value="DUF885"/>
</dbReference>
<dbReference type="KEGG" id="pbap:Pla133_27190"/>
<sequence length="665" mass="72521">MLRKSLRRSIFPVLLPGLLGLAACQSVQPPAPAEIGYWQEPAAGVETRELRLLVTQFWEGWIDWHPIEAAQLGDPVALGEWPAVADHVRGARQEQVWELRTKLGLLDPSHLSPSERMTYDVLLDAIEREKIELRAGTDRWMVDPVAGPHVRMLAVAREQPANTAYEREQLLERWSAFARALTSFERSAKERSGAGFTAPRGAIDRTVEQLDTLLAIDTFDSPFMTPACGGGRWVDLGPTETLANVAKRELGDALRNRELLLINRHVADPEVRASGTRVLLPSATDALDPDERGAFVESVREVIEQQIVPALRSWRQVLAFELAPEAPKPNRPGLVSMPSGTSIYRDLVRVHTTLQSDPGAFSRRAEADLTQIEDRLYGLAASALGVSGRAQLQTILRGDRSLFFNDATSIEAAMRSDVRRAQGSLRSWFLDDTAVPLVVGLAPALEPVDREAVSYRPPPADASRPGRLLIEASSDRQARYSTAAAAFGGGVPGRHLLRGLVGERPELALFRRYAGPEVLEIGWADYAEELADEMGLYPDDLSRVGMLARAALRRARAVTDVGLHLEGWSYADASAYLRAHSLLSPTEIDLELDLILARPAEALAAVAGGDALRDLREAAEQSLGAGFKVARFHEVVTAEGSISLPLLGKLVGTWAAIDGAAVVEP</sequence>
<organism evidence="1 2">
    <name type="scientific">Engelhardtia mirabilis</name>
    <dbReference type="NCBI Taxonomy" id="2528011"/>
    <lineage>
        <taxon>Bacteria</taxon>
        <taxon>Pseudomonadati</taxon>
        <taxon>Planctomycetota</taxon>
        <taxon>Planctomycetia</taxon>
        <taxon>Planctomycetia incertae sedis</taxon>
        <taxon>Engelhardtia</taxon>
    </lineage>
</organism>
<evidence type="ECO:0000313" key="1">
    <source>
        <dbReference type="EMBL" id="QDU67631.1"/>
    </source>
</evidence>
<evidence type="ECO:0008006" key="3">
    <source>
        <dbReference type="Google" id="ProtNLM"/>
    </source>
</evidence>
<protein>
    <recommendedName>
        <fullName evidence="3">DUF885 domain-containing protein</fullName>
    </recommendedName>
</protein>
<dbReference type="AlphaFoldDB" id="A0A518BKX8"/>
<evidence type="ECO:0000313" key="2">
    <source>
        <dbReference type="Proteomes" id="UP000316921"/>
    </source>
</evidence>
<keyword evidence="2" id="KW-1185">Reference proteome</keyword>
<name>A0A518BKX8_9BACT</name>
<dbReference type="PANTHER" id="PTHR33361:SF2">
    <property type="entry name" value="DUF885 DOMAIN-CONTAINING PROTEIN"/>
    <property type="match status" value="1"/>
</dbReference>
<dbReference type="EMBL" id="CP036287">
    <property type="protein sequence ID" value="QDU67631.1"/>
    <property type="molecule type" value="Genomic_DNA"/>
</dbReference>
<dbReference type="RefSeq" id="WP_419191496.1">
    <property type="nucleotide sequence ID" value="NZ_CP036287.1"/>
</dbReference>
<dbReference type="PROSITE" id="PS51257">
    <property type="entry name" value="PROKAR_LIPOPROTEIN"/>
    <property type="match status" value="1"/>
</dbReference>
<accession>A0A518BKX8</accession>
<dbReference type="Pfam" id="PF05960">
    <property type="entry name" value="DUF885"/>
    <property type="match status" value="1"/>
</dbReference>
<dbReference type="PANTHER" id="PTHR33361">
    <property type="entry name" value="GLR0591 PROTEIN"/>
    <property type="match status" value="1"/>
</dbReference>
<dbReference type="Proteomes" id="UP000316921">
    <property type="component" value="Chromosome"/>
</dbReference>
<gene>
    <name evidence="1" type="ORF">Pla133_27190</name>
</gene>
<reference evidence="1 2" key="1">
    <citation type="submission" date="2019-02" db="EMBL/GenBank/DDBJ databases">
        <title>Deep-cultivation of Planctomycetes and their phenomic and genomic characterization uncovers novel biology.</title>
        <authorList>
            <person name="Wiegand S."/>
            <person name="Jogler M."/>
            <person name="Boedeker C."/>
            <person name="Pinto D."/>
            <person name="Vollmers J."/>
            <person name="Rivas-Marin E."/>
            <person name="Kohn T."/>
            <person name="Peeters S.H."/>
            <person name="Heuer A."/>
            <person name="Rast P."/>
            <person name="Oberbeckmann S."/>
            <person name="Bunk B."/>
            <person name="Jeske O."/>
            <person name="Meyerdierks A."/>
            <person name="Storesund J.E."/>
            <person name="Kallscheuer N."/>
            <person name="Luecker S."/>
            <person name="Lage O.M."/>
            <person name="Pohl T."/>
            <person name="Merkel B.J."/>
            <person name="Hornburger P."/>
            <person name="Mueller R.-W."/>
            <person name="Bruemmer F."/>
            <person name="Labrenz M."/>
            <person name="Spormann A.M."/>
            <person name="Op den Camp H."/>
            <person name="Overmann J."/>
            <person name="Amann R."/>
            <person name="Jetten M.S.M."/>
            <person name="Mascher T."/>
            <person name="Medema M.H."/>
            <person name="Devos D.P."/>
            <person name="Kaster A.-K."/>
            <person name="Ovreas L."/>
            <person name="Rohde M."/>
            <person name="Galperin M.Y."/>
            <person name="Jogler C."/>
        </authorList>
    </citation>
    <scope>NUCLEOTIDE SEQUENCE [LARGE SCALE GENOMIC DNA]</scope>
    <source>
        <strain evidence="1 2">Pla133</strain>
    </source>
</reference>